<reference evidence="2" key="1">
    <citation type="journal article" date="2022" name="bioRxiv">
        <title>Sequencing and chromosome-scale assembly of the giantPleurodeles waltlgenome.</title>
        <authorList>
            <person name="Brown T."/>
            <person name="Elewa A."/>
            <person name="Iarovenko S."/>
            <person name="Subramanian E."/>
            <person name="Araus A.J."/>
            <person name="Petzold A."/>
            <person name="Susuki M."/>
            <person name="Suzuki K.-i.T."/>
            <person name="Hayashi T."/>
            <person name="Toyoda A."/>
            <person name="Oliveira C."/>
            <person name="Osipova E."/>
            <person name="Leigh N.D."/>
            <person name="Simon A."/>
            <person name="Yun M.H."/>
        </authorList>
    </citation>
    <scope>NUCLEOTIDE SEQUENCE</scope>
    <source>
        <strain evidence="2">20211129_DDA</strain>
        <tissue evidence="2">Liver</tissue>
    </source>
</reference>
<keyword evidence="3" id="KW-1185">Reference proteome</keyword>
<comment type="caution">
    <text evidence="2">The sequence shown here is derived from an EMBL/GenBank/DDBJ whole genome shotgun (WGS) entry which is preliminary data.</text>
</comment>
<accession>A0AAV7LZ13</accession>
<dbReference type="AlphaFoldDB" id="A0AAV7LZ13"/>
<dbReference type="Proteomes" id="UP001066276">
    <property type="component" value="Chromosome 10"/>
</dbReference>
<sequence>MEHSGVCKTSSIPVAPTVHYSPPQSLKDSLQIRPPRASTNQRAAEAPERSNQSAREISAVSRPGADAPIACVELHLLSPRRRIINPGGLLMAGVPPG</sequence>
<feature type="region of interest" description="Disordered" evidence="1">
    <location>
        <begin position="1"/>
        <end position="62"/>
    </location>
</feature>
<proteinExistence type="predicted"/>
<evidence type="ECO:0000256" key="1">
    <source>
        <dbReference type="SAM" id="MobiDB-lite"/>
    </source>
</evidence>
<name>A0AAV7LZ13_PLEWA</name>
<evidence type="ECO:0000313" key="2">
    <source>
        <dbReference type="EMBL" id="KAJ1096657.1"/>
    </source>
</evidence>
<dbReference type="EMBL" id="JANPWB010000014">
    <property type="protein sequence ID" value="KAJ1096657.1"/>
    <property type="molecule type" value="Genomic_DNA"/>
</dbReference>
<gene>
    <name evidence="2" type="ORF">NDU88_001792</name>
</gene>
<protein>
    <submittedName>
        <fullName evidence="2">Uncharacterized protein</fullName>
    </submittedName>
</protein>
<evidence type="ECO:0000313" key="3">
    <source>
        <dbReference type="Proteomes" id="UP001066276"/>
    </source>
</evidence>
<organism evidence="2 3">
    <name type="scientific">Pleurodeles waltl</name>
    <name type="common">Iberian ribbed newt</name>
    <dbReference type="NCBI Taxonomy" id="8319"/>
    <lineage>
        <taxon>Eukaryota</taxon>
        <taxon>Metazoa</taxon>
        <taxon>Chordata</taxon>
        <taxon>Craniata</taxon>
        <taxon>Vertebrata</taxon>
        <taxon>Euteleostomi</taxon>
        <taxon>Amphibia</taxon>
        <taxon>Batrachia</taxon>
        <taxon>Caudata</taxon>
        <taxon>Salamandroidea</taxon>
        <taxon>Salamandridae</taxon>
        <taxon>Pleurodelinae</taxon>
        <taxon>Pleurodeles</taxon>
    </lineage>
</organism>